<evidence type="ECO:0000313" key="23">
    <source>
        <dbReference type="Proteomes" id="UP000189431"/>
    </source>
</evidence>
<evidence type="ECO:0000256" key="15">
    <source>
        <dbReference type="ARBA" id="ARBA00048238"/>
    </source>
</evidence>
<comment type="function">
    <text evidence="17">Catalyzes the dehydration of the S-form of NAD(P)HX at the expense of ADP, which is converted to AMP. Together with NAD(P)HX epimerase, which catalyzes the epimerization of the S- and R-forms, the enzyme allows the repair of both epimers of NAD(P)HX, a damaged form of NAD(P)H that is a result of enzymatic or heat-dependent hydration.</text>
</comment>
<feature type="binding site" evidence="17">
    <location>
        <position position="433"/>
    </location>
    <ligand>
        <name>AMP</name>
        <dbReference type="ChEBI" id="CHEBI:456215"/>
    </ligand>
</feature>
<keyword evidence="11 18" id="KW-0413">Isomerase</keyword>
<dbReference type="EC" id="4.2.1.136" evidence="19"/>
<evidence type="ECO:0000259" key="21">
    <source>
        <dbReference type="PROSITE" id="PS51385"/>
    </source>
</evidence>
<evidence type="ECO:0000313" key="22">
    <source>
        <dbReference type="EMBL" id="OOF34577.1"/>
    </source>
</evidence>
<keyword evidence="13" id="KW-0511">Multifunctional enzyme</keyword>
<evidence type="ECO:0000256" key="9">
    <source>
        <dbReference type="ARBA" id="ARBA00022958"/>
    </source>
</evidence>
<comment type="similarity">
    <text evidence="3 19">In the N-terminal section; belongs to the NnrE/AIBP family.</text>
</comment>
<feature type="domain" description="YjeF C-terminal" evidence="20">
    <location>
        <begin position="226"/>
        <end position="490"/>
    </location>
</feature>
<comment type="similarity">
    <text evidence="17">Belongs to the NnrD/CARKD family.</text>
</comment>
<dbReference type="EC" id="5.1.99.6" evidence="19"/>
<feature type="binding site" evidence="17">
    <location>
        <position position="261"/>
    </location>
    <ligand>
        <name>(6S)-NADPHX</name>
        <dbReference type="ChEBI" id="CHEBI:64076"/>
    </ligand>
</feature>
<keyword evidence="6 17" id="KW-0547">Nucleotide-binding</keyword>
<dbReference type="EMBL" id="MUFR01000010">
    <property type="protein sequence ID" value="OOF34577.1"/>
    <property type="molecule type" value="Genomic_DNA"/>
</dbReference>
<keyword evidence="10 17" id="KW-0520">NAD</keyword>
<comment type="function">
    <text evidence="18">Catalyzes the epimerization of the S- and R-forms of NAD(P)HX, a damaged form of NAD(P)H that is a result of enzymatic or heat-dependent hydration. This is a prerequisite for the S-specific NAD(P)H-hydrate dehydratase to allow the repair of both epimers of NAD(P)HX.</text>
</comment>
<dbReference type="RefSeq" id="WP_028569672.1">
    <property type="nucleotide sequence ID" value="NZ_MUFR01000010.1"/>
</dbReference>
<feature type="binding site" evidence="18">
    <location>
        <begin position="130"/>
        <end position="136"/>
    </location>
    <ligand>
        <name>(6S)-NADPHX</name>
        <dbReference type="ChEBI" id="CHEBI:64076"/>
    </ligand>
</feature>
<comment type="function">
    <text evidence="14 19">Bifunctional enzyme that catalyzes the epimerization of the S- and R-forms of NAD(P)HX and the dehydration of the S-form of NAD(P)HX at the expense of ADP, which is converted to AMP. This allows the repair of both epimers of NAD(P)HX, a damaged form of NAD(P)H that is a result of enzymatic or heat-dependent hydration.</text>
</comment>
<evidence type="ECO:0000256" key="13">
    <source>
        <dbReference type="ARBA" id="ARBA00023268"/>
    </source>
</evidence>
<dbReference type="NCBIfam" id="TIGR00197">
    <property type="entry name" value="yjeF_nterm"/>
    <property type="match status" value="1"/>
</dbReference>
<evidence type="ECO:0000256" key="2">
    <source>
        <dbReference type="ARBA" id="ARBA00000909"/>
    </source>
</evidence>
<evidence type="ECO:0000256" key="11">
    <source>
        <dbReference type="ARBA" id="ARBA00023235"/>
    </source>
</evidence>
<dbReference type="PANTHER" id="PTHR12592">
    <property type="entry name" value="ATP-DEPENDENT (S)-NAD(P)H-HYDRATE DEHYDRATASE FAMILY MEMBER"/>
    <property type="match status" value="1"/>
</dbReference>
<dbReference type="SUPFAM" id="SSF53613">
    <property type="entry name" value="Ribokinase-like"/>
    <property type="match status" value="1"/>
</dbReference>
<dbReference type="PANTHER" id="PTHR12592:SF0">
    <property type="entry name" value="ATP-DEPENDENT (S)-NAD(P)H-HYDRATE DEHYDRATASE"/>
    <property type="match status" value="1"/>
</dbReference>
<accession>A0ABX3KT02</accession>
<comment type="catalytic activity">
    <reaction evidence="16 17 19">
        <text>(6S)-NADPHX + ADP = AMP + phosphate + NADPH + H(+)</text>
        <dbReference type="Rhea" id="RHEA:32235"/>
        <dbReference type="ChEBI" id="CHEBI:15378"/>
        <dbReference type="ChEBI" id="CHEBI:43474"/>
        <dbReference type="ChEBI" id="CHEBI:57783"/>
        <dbReference type="ChEBI" id="CHEBI:64076"/>
        <dbReference type="ChEBI" id="CHEBI:456215"/>
        <dbReference type="ChEBI" id="CHEBI:456216"/>
        <dbReference type="EC" id="4.2.1.136"/>
    </reaction>
</comment>
<dbReference type="InterPro" id="IPR017953">
    <property type="entry name" value="Carbohydrate_kinase_pred_CS"/>
</dbReference>
<keyword evidence="12 17" id="KW-0456">Lyase</keyword>
<comment type="subunit">
    <text evidence="17">Homotetramer.</text>
</comment>
<feature type="binding site" evidence="17">
    <location>
        <position position="368"/>
    </location>
    <ligand>
        <name>(6S)-NADPHX</name>
        <dbReference type="ChEBI" id="CHEBI:64076"/>
    </ligand>
</feature>
<comment type="caution">
    <text evidence="22">The sequence shown here is derived from an EMBL/GenBank/DDBJ whole genome shotgun (WGS) entry which is preliminary data.</text>
</comment>
<dbReference type="InterPro" id="IPR004443">
    <property type="entry name" value="YjeF_N_dom"/>
</dbReference>
<dbReference type="NCBIfam" id="TIGR00196">
    <property type="entry name" value="yjeF_cterm"/>
    <property type="match status" value="1"/>
</dbReference>
<comment type="similarity">
    <text evidence="4 19">In the C-terminal section; belongs to the NnrD/CARKD family.</text>
</comment>
<feature type="binding site" evidence="18">
    <location>
        <position position="126"/>
    </location>
    <ligand>
        <name>K(+)</name>
        <dbReference type="ChEBI" id="CHEBI:29103"/>
    </ligand>
</feature>
<reference evidence="23" key="1">
    <citation type="submission" date="2017-01" db="EMBL/GenBank/DDBJ databases">
        <title>Draft genome of the species Salinivibrio costicola subsp. alcaliphilus.</title>
        <authorList>
            <person name="Lopez-Hermoso C."/>
            <person name="De La Haba R."/>
            <person name="Sanchez-Porro C."/>
            <person name="Ventosa A."/>
        </authorList>
    </citation>
    <scope>NUCLEOTIDE SEQUENCE [LARGE SCALE GENOMIC DNA]</scope>
    <source>
        <strain evidence="23">CBH448</strain>
    </source>
</reference>
<keyword evidence="9 18" id="KW-0630">Potassium</keyword>
<keyword evidence="8 17" id="KW-0521">NADP</keyword>
<comment type="cofactor">
    <cofactor evidence="18 19">
        <name>K(+)</name>
        <dbReference type="ChEBI" id="CHEBI:29103"/>
    </cofactor>
    <text evidence="18 19">Binds 1 potassium ion per subunit.</text>
</comment>
<name>A0ABX3KT02_SALCS</name>
<comment type="catalytic activity">
    <reaction evidence="2 18 19">
        <text>(6R)-NADPHX = (6S)-NADPHX</text>
        <dbReference type="Rhea" id="RHEA:32227"/>
        <dbReference type="ChEBI" id="CHEBI:64076"/>
        <dbReference type="ChEBI" id="CHEBI:64077"/>
        <dbReference type="EC" id="5.1.99.6"/>
    </reaction>
</comment>
<keyword evidence="7 17" id="KW-0067">ATP-binding</keyword>
<dbReference type="HAMAP" id="MF_01965">
    <property type="entry name" value="NADHX_dehydratase"/>
    <property type="match status" value="1"/>
</dbReference>
<feature type="binding site" evidence="17">
    <location>
        <position position="322"/>
    </location>
    <ligand>
        <name>(6S)-NADPHX</name>
        <dbReference type="ChEBI" id="CHEBI:64076"/>
    </ligand>
</feature>
<feature type="binding site" evidence="18">
    <location>
        <position position="64"/>
    </location>
    <ligand>
        <name>K(+)</name>
        <dbReference type="ChEBI" id="CHEBI:29103"/>
    </ligand>
</feature>
<feature type="domain" description="YjeF N-terminal" evidence="21">
    <location>
        <begin position="15"/>
        <end position="216"/>
    </location>
</feature>
<dbReference type="PROSITE" id="PS51383">
    <property type="entry name" value="YJEF_C_3"/>
    <property type="match status" value="1"/>
</dbReference>
<dbReference type="Proteomes" id="UP000189431">
    <property type="component" value="Unassembled WGS sequence"/>
</dbReference>
<dbReference type="Pfam" id="PF03853">
    <property type="entry name" value="YjeF_N"/>
    <property type="match status" value="1"/>
</dbReference>
<evidence type="ECO:0000256" key="1">
    <source>
        <dbReference type="ARBA" id="ARBA00000013"/>
    </source>
</evidence>
<evidence type="ECO:0000256" key="14">
    <source>
        <dbReference type="ARBA" id="ARBA00025153"/>
    </source>
</evidence>
<dbReference type="InterPro" id="IPR036652">
    <property type="entry name" value="YjeF_N_dom_sf"/>
</dbReference>
<dbReference type="InterPro" id="IPR029056">
    <property type="entry name" value="Ribokinase-like"/>
</dbReference>
<dbReference type="SUPFAM" id="SSF64153">
    <property type="entry name" value="YjeF N-terminal domain-like"/>
    <property type="match status" value="1"/>
</dbReference>
<evidence type="ECO:0000256" key="17">
    <source>
        <dbReference type="HAMAP-Rule" id="MF_01965"/>
    </source>
</evidence>
<keyword evidence="23" id="KW-1185">Reference proteome</keyword>
<feature type="binding site" evidence="17">
    <location>
        <position position="434"/>
    </location>
    <ligand>
        <name>(6S)-NADPHX</name>
        <dbReference type="ChEBI" id="CHEBI:64076"/>
    </ligand>
</feature>
<dbReference type="Gene3D" id="3.40.1190.20">
    <property type="match status" value="1"/>
</dbReference>
<gene>
    <name evidence="18" type="primary">nnrE</name>
    <name evidence="17" type="synonym">nnrD</name>
    <name evidence="22" type="ORF">BZJ21_05125</name>
</gene>
<protein>
    <recommendedName>
        <fullName evidence="19">Bifunctional NAD(P)H-hydrate repair enzyme</fullName>
    </recommendedName>
    <alternativeName>
        <fullName evidence="19">Nicotinamide nucleotide repair protein</fullName>
    </alternativeName>
    <domain>
        <recommendedName>
            <fullName evidence="19">ADP-dependent (S)-NAD(P)H-hydrate dehydratase</fullName>
            <ecNumber evidence="19">4.2.1.136</ecNumber>
        </recommendedName>
        <alternativeName>
            <fullName evidence="19">ADP-dependent NAD(P)HX dehydratase</fullName>
        </alternativeName>
    </domain>
    <domain>
        <recommendedName>
            <fullName evidence="19">NAD(P)H-hydrate epimerase</fullName>
            <ecNumber evidence="19">5.1.99.6</ecNumber>
        </recommendedName>
    </domain>
</protein>
<feature type="binding site" evidence="18">
    <location>
        <position position="162"/>
    </location>
    <ligand>
        <name>K(+)</name>
        <dbReference type="ChEBI" id="CHEBI:29103"/>
    </ligand>
</feature>
<comment type="cofactor">
    <cofactor evidence="17">
        <name>Mg(2+)</name>
        <dbReference type="ChEBI" id="CHEBI:18420"/>
    </cofactor>
</comment>
<comment type="similarity">
    <text evidence="18">Belongs to the NnrE/AIBP family.</text>
</comment>
<evidence type="ECO:0000256" key="19">
    <source>
        <dbReference type="PIRNR" id="PIRNR017184"/>
    </source>
</evidence>
<organism evidence="22 23">
    <name type="scientific">Salinivibrio costicola subsp. alcaliphilus</name>
    <dbReference type="NCBI Taxonomy" id="272773"/>
    <lineage>
        <taxon>Bacteria</taxon>
        <taxon>Pseudomonadati</taxon>
        <taxon>Pseudomonadota</taxon>
        <taxon>Gammaproteobacteria</taxon>
        <taxon>Vibrionales</taxon>
        <taxon>Vibrionaceae</taxon>
        <taxon>Salinivibrio</taxon>
    </lineage>
</organism>
<evidence type="ECO:0000256" key="3">
    <source>
        <dbReference type="ARBA" id="ARBA00006001"/>
    </source>
</evidence>
<evidence type="ECO:0000256" key="10">
    <source>
        <dbReference type="ARBA" id="ARBA00023027"/>
    </source>
</evidence>
<evidence type="ECO:0000256" key="18">
    <source>
        <dbReference type="HAMAP-Rule" id="MF_01966"/>
    </source>
</evidence>
<keyword evidence="5 18" id="KW-0479">Metal-binding</keyword>
<proteinExistence type="inferred from homology"/>
<comment type="catalytic activity">
    <reaction evidence="15 17 19">
        <text>(6S)-NADHX + ADP = AMP + phosphate + NADH + H(+)</text>
        <dbReference type="Rhea" id="RHEA:32223"/>
        <dbReference type="ChEBI" id="CHEBI:15378"/>
        <dbReference type="ChEBI" id="CHEBI:43474"/>
        <dbReference type="ChEBI" id="CHEBI:57945"/>
        <dbReference type="ChEBI" id="CHEBI:64074"/>
        <dbReference type="ChEBI" id="CHEBI:456215"/>
        <dbReference type="ChEBI" id="CHEBI:456216"/>
        <dbReference type="EC" id="4.2.1.136"/>
    </reaction>
</comment>
<dbReference type="PROSITE" id="PS51385">
    <property type="entry name" value="YJEF_N"/>
    <property type="match status" value="1"/>
</dbReference>
<comment type="caution">
    <text evidence="18">Lacks conserved residue(s) required for the propagation of feature annotation.</text>
</comment>
<comment type="catalytic activity">
    <reaction evidence="1 18 19">
        <text>(6R)-NADHX = (6S)-NADHX</text>
        <dbReference type="Rhea" id="RHEA:32215"/>
        <dbReference type="ChEBI" id="CHEBI:64074"/>
        <dbReference type="ChEBI" id="CHEBI:64075"/>
        <dbReference type="EC" id="5.1.99.6"/>
    </reaction>
</comment>
<dbReference type="CDD" id="cd01171">
    <property type="entry name" value="YXKO-related"/>
    <property type="match status" value="1"/>
</dbReference>
<evidence type="ECO:0000256" key="5">
    <source>
        <dbReference type="ARBA" id="ARBA00022723"/>
    </source>
</evidence>
<dbReference type="InterPro" id="IPR030677">
    <property type="entry name" value="Nnr"/>
</dbReference>
<evidence type="ECO:0000256" key="8">
    <source>
        <dbReference type="ARBA" id="ARBA00022857"/>
    </source>
</evidence>
<dbReference type="PROSITE" id="PS01050">
    <property type="entry name" value="YJEF_C_2"/>
    <property type="match status" value="1"/>
</dbReference>
<evidence type="ECO:0000256" key="7">
    <source>
        <dbReference type="ARBA" id="ARBA00022840"/>
    </source>
</evidence>
<evidence type="ECO:0000256" key="6">
    <source>
        <dbReference type="ARBA" id="ARBA00022741"/>
    </source>
</evidence>
<evidence type="ECO:0000256" key="4">
    <source>
        <dbReference type="ARBA" id="ARBA00009524"/>
    </source>
</evidence>
<dbReference type="HAMAP" id="MF_01966">
    <property type="entry name" value="NADHX_epimerase"/>
    <property type="match status" value="1"/>
</dbReference>
<dbReference type="Gene3D" id="3.40.50.10260">
    <property type="entry name" value="YjeF N-terminal domain"/>
    <property type="match status" value="1"/>
</dbReference>
<sequence length="490" mass="51327">MATSLPQSFYRAEQVREGEQAVARALDIPMYQLMLRAGQAVFDSINQYYPNAARLLIVCGAGNNAGDGYVIARLAKSAGLNVTIWSLVAPEKLSGDAATAWQEWQDCGGSVIKTQPTVTQFDVIVDAMLGTGLSRAVEGDFAQAVRVINHCHVPVVAVDIPSGLCANSGCVKGVAIAADITVTLIALKQGLLTGQAVTHRGELIFAGLNVATAFARQAEPAGQLISDDIKTQCLPPRARSAHKGQFGRVLCLGGDHGMAGAVTLCAQAALRTGAGLVKVVTQKDHTLMLVTRQPELMTQSWAPGQSLGDALSWATHIVIGPGLGQSAWSDALWTIALSARLPKVVDADGLNKLARQPQHRDDWILTPHPGEAARLLGCEVKEVELDRFAAVKAIQTRYGGVVLLKGAGTIVYDGTDYAVANVGNPGMASGGMGDVLSGVIGSLLAQGVDLFSAATLGCYLHGKAGDYAAQAGERGLLASDLFPYLQQLVD</sequence>
<dbReference type="PIRSF" id="PIRSF017184">
    <property type="entry name" value="Nnr"/>
    <property type="match status" value="1"/>
</dbReference>
<evidence type="ECO:0000259" key="20">
    <source>
        <dbReference type="PROSITE" id="PS51383"/>
    </source>
</evidence>
<evidence type="ECO:0000256" key="16">
    <source>
        <dbReference type="ARBA" id="ARBA00049209"/>
    </source>
</evidence>
<dbReference type="InterPro" id="IPR000631">
    <property type="entry name" value="CARKD"/>
</dbReference>
<feature type="binding site" evidence="17">
    <location>
        <begin position="405"/>
        <end position="409"/>
    </location>
    <ligand>
        <name>AMP</name>
        <dbReference type="ChEBI" id="CHEBI:456215"/>
    </ligand>
</feature>
<evidence type="ECO:0000256" key="12">
    <source>
        <dbReference type="ARBA" id="ARBA00023239"/>
    </source>
</evidence>
<dbReference type="Pfam" id="PF01256">
    <property type="entry name" value="Carb_kinase"/>
    <property type="match status" value="1"/>
</dbReference>
<feature type="binding site" evidence="18">
    <location>
        <position position="159"/>
    </location>
    <ligand>
        <name>(6S)-NADPHX</name>
        <dbReference type="ChEBI" id="CHEBI:64076"/>
    </ligand>
</feature>